<keyword evidence="1" id="KW-0732">Signal</keyword>
<dbReference type="EMBL" id="CADCUQ010000329">
    <property type="protein sequence ID" value="CAA9396115.1"/>
    <property type="molecule type" value="Genomic_DNA"/>
</dbReference>
<keyword evidence="3" id="KW-0456">Lyase</keyword>
<dbReference type="InterPro" id="IPR029058">
    <property type="entry name" value="AB_hydrolase_fold"/>
</dbReference>
<feature type="chain" id="PRO_5026936971" evidence="1">
    <location>
        <begin position="29"/>
        <end position="724"/>
    </location>
</feature>
<dbReference type="PANTHER" id="PTHR47381:SF3">
    <property type="entry name" value="ALPHA_BETA-HYDROLASES SUPERFAMILY PROTEIN"/>
    <property type="match status" value="1"/>
</dbReference>
<organism evidence="3">
    <name type="scientific">uncultured Phycisphaerae bacterium</name>
    <dbReference type="NCBI Taxonomy" id="904963"/>
    <lineage>
        <taxon>Bacteria</taxon>
        <taxon>Pseudomonadati</taxon>
        <taxon>Planctomycetota</taxon>
        <taxon>Phycisphaerae</taxon>
        <taxon>environmental samples</taxon>
    </lineage>
</organism>
<reference evidence="3" key="1">
    <citation type="submission" date="2020-02" db="EMBL/GenBank/DDBJ databases">
        <authorList>
            <person name="Meier V. D."/>
        </authorList>
    </citation>
    <scope>NUCLEOTIDE SEQUENCE</scope>
    <source>
        <strain evidence="3">AVDCRST_MAG64</strain>
    </source>
</reference>
<dbReference type="PANTHER" id="PTHR47381">
    <property type="entry name" value="ALPHA/BETA-HYDROLASES SUPERFAMILY PROTEIN"/>
    <property type="match status" value="1"/>
</dbReference>
<dbReference type="EC" id="4.6.1.1" evidence="3"/>
<gene>
    <name evidence="3" type="ORF">AVDCRST_MAG64-1442</name>
</gene>
<sequence>MRLRLDTKWFAVFALATLTGTLTPPAPAQQVRPATRPAAPARAFGALPADPTPGDLLLEKYFRARTADIARASLADVRTAEDWDANKAEYRRQLADMLGLWPAPPRTDLKPVVTGTVDHAEFTVDKVQFQSMPGLYVTGSAYVPKRRDGKKLPTILYVCGHGNTVKDGVSYGSKVNYQHHGGWFARNGYVCMVIDTLQLGETQGVHHGLYREKMWWWISRGHTPAGVEAWNSIRALDYLQTRPEVDATRFGITGRSGGGAYSWWTAALDDRIKAAVPVAGITDVHNHVVDGVIEGHCDCMYMVNTYRWDFAKVAALVSPRPLLIANTDKDGIFPLDGVQRLHEQTRRIYRLQKADAKLGLLITEGGHQDTQDLQVPALRWFNRWLKKETGPVSNVAEKHFGPEQLKVFDKLPGDQRNTTIQESFVPKAPPPAVPENPEAWAKQRDGWLRELKAKTFGAWPTDAGAAEPRHLFSAEKNGVELHAFEVQSQPHVPVRVYVAVGAQAKPPQLVVLNVGEEKEFKASLSAFKTDFGDRLTDLDLPDADPKEAESTARMLKGTPWAMAYVAVRGVGPTAWGGDEKRQTHVRRRFALLGESLDGMRVWDVRQAVRAAGKIDRLKGSAVWLQGEGRMAGVALYASLFEPTVARLDLHRLAATHDLHADGPELLNVLRTLDVPAAVAMAAERSQVRIYRAPAQPADAWAYPSAVAAKLGWGADRVQVRDAGG</sequence>
<dbReference type="Pfam" id="PF05448">
    <property type="entry name" value="AXE1"/>
    <property type="match status" value="1"/>
</dbReference>
<name>A0A6J4NV33_9BACT</name>
<evidence type="ECO:0000313" key="3">
    <source>
        <dbReference type="EMBL" id="CAA9396115.1"/>
    </source>
</evidence>
<evidence type="ECO:0000256" key="1">
    <source>
        <dbReference type="SAM" id="SignalP"/>
    </source>
</evidence>
<accession>A0A6J4NV33</accession>
<feature type="signal peptide" evidence="1">
    <location>
        <begin position="1"/>
        <end position="28"/>
    </location>
</feature>
<dbReference type="GO" id="GO:0004016">
    <property type="term" value="F:adenylate cyclase activity"/>
    <property type="evidence" value="ECO:0007669"/>
    <property type="project" value="UniProtKB-EC"/>
</dbReference>
<protein>
    <submittedName>
        <fullName evidence="3">Adenylate cyclase</fullName>
        <ecNumber evidence="3">4.6.1.1</ecNumber>
    </submittedName>
</protein>
<dbReference type="Gene3D" id="3.40.50.1820">
    <property type="entry name" value="alpha/beta hydrolase"/>
    <property type="match status" value="2"/>
</dbReference>
<dbReference type="AlphaFoldDB" id="A0A6J4NV33"/>
<dbReference type="InterPro" id="IPR008391">
    <property type="entry name" value="AXE1_dom"/>
</dbReference>
<dbReference type="SUPFAM" id="SSF53474">
    <property type="entry name" value="alpha/beta-Hydrolases"/>
    <property type="match status" value="1"/>
</dbReference>
<evidence type="ECO:0000259" key="2">
    <source>
        <dbReference type="Pfam" id="PF05448"/>
    </source>
</evidence>
<proteinExistence type="predicted"/>
<feature type="domain" description="Acetyl xylan esterase" evidence="2">
    <location>
        <begin position="124"/>
        <end position="278"/>
    </location>
</feature>